<reference evidence="1" key="1">
    <citation type="submission" date="2020-03" db="EMBL/GenBank/DDBJ databases">
        <title>Draft sequencing of Paenibacilllus sp. S3N08.</title>
        <authorList>
            <person name="Kim D.-U."/>
        </authorList>
    </citation>
    <scope>NUCLEOTIDE SEQUENCE</scope>
    <source>
        <strain evidence="1">S3N08</strain>
    </source>
</reference>
<sequence length="71" mass="8004">MKGIVDRIEGKIYVIEIDGVTTDVHRSKVARDVRPGHAVEFVKGLWIADASATKLREQKIAKLMDDVWAKE</sequence>
<evidence type="ECO:0000313" key="1">
    <source>
        <dbReference type="EMBL" id="NHN30342.1"/>
    </source>
</evidence>
<proteinExistence type="predicted"/>
<accession>A0ABX0J676</accession>
<comment type="caution">
    <text evidence="1">The sequence shown here is derived from an EMBL/GenBank/DDBJ whole genome shotgun (WGS) entry which is preliminary data.</text>
</comment>
<dbReference type="Proteomes" id="UP001165962">
    <property type="component" value="Unassembled WGS sequence"/>
</dbReference>
<dbReference type="InterPro" id="IPR021377">
    <property type="entry name" value="DUF3006"/>
</dbReference>
<dbReference type="Pfam" id="PF11213">
    <property type="entry name" value="DUF3006"/>
    <property type="match status" value="1"/>
</dbReference>
<dbReference type="RefSeq" id="WP_166149236.1">
    <property type="nucleotide sequence ID" value="NZ_JAAOIW010000003.1"/>
</dbReference>
<name>A0ABX0J676_9BACL</name>
<protein>
    <submittedName>
        <fullName evidence="1">DUF3006 domain-containing protein</fullName>
    </submittedName>
</protein>
<keyword evidence="2" id="KW-1185">Reference proteome</keyword>
<organism evidence="1 2">
    <name type="scientific">Paenibacillus agricola</name>
    <dbReference type="NCBI Taxonomy" id="2716264"/>
    <lineage>
        <taxon>Bacteria</taxon>
        <taxon>Bacillati</taxon>
        <taxon>Bacillota</taxon>
        <taxon>Bacilli</taxon>
        <taxon>Bacillales</taxon>
        <taxon>Paenibacillaceae</taxon>
        <taxon>Paenibacillus</taxon>
    </lineage>
</organism>
<dbReference type="EMBL" id="JAAOIW010000003">
    <property type="protein sequence ID" value="NHN30342.1"/>
    <property type="molecule type" value="Genomic_DNA"/>
</dbReference>
<gene>
    <name evidence="1" type="ORF">G9U52_10905</name>
</gene>
<evidence type="ECO:0000313" key="2">
    <source>
        <dbReference type="Proteomes" id="UP001165962"/>
    </source>
</evidence>